<dbReference type="GeneID" id="26905755"/>
<dbReference type="Pfam" id="PF04153">
    <property type="entry name" value="NOT2_3_5_C"/>
    <property type="match status" value="1"/>
</dbReference>
<dbReference type="RefSeq" id="XP_015658132.1">
    <property type="nucleotide sequence ID" value="XM_015803490.1"/>
</dbReference>
<evidence type="ECO:0000313" key="15">
    <source>
        <dbReference type="EMBL" id="KPA79693.1"/>
    </source>
</evidence>
<sequence>MSNIKKVQTEADRLFKKVNEGLEAYDELHEKLGNAPNASAKERLEGDLKRELKKLQRHREAMKAFMQNDDYKEKTKMQQSRKRIEERMESFRAIEREMKTKAFSNEGLASAALEKAESSTEQWLKEAIEDGRKKIELLEYEAQKANNGRVRRGKAQQKSDYQLRLEKLQVHFYKWEALLRMVINEEVDMDEVDELQEPIQRVLEDEADMDVIENMSMYETFDIAEPKVKPVVPFDLSDTDKANSSKPTTKAKTPISTVQTKASPSVTSPKDAVTASAKSAPTAAPAPPASATATTAASAAAITASSTTSAHPTTPASAAAAVAVTPLAPPPTSSSGLQERDSPAGVTGGEEEEETVPEWMDEDLDAANDDTFGDDAMADGSSGGGGMTVGSLAEMASATSKVLKDLEKQKAASPTEQKSVKLSDVGLISEDKPKMQAPTPNAWEKRAAEQRAAELQNRLKAQQQQPPSQVFEVASPASPISPGAAATALTPSSGSPVVFTALPSAPAAAAATTGGASPANPSTIAARIFPPGQSQSSSPLPPPPSGAPGSLQFRYTTKSINELLDMSLGNLPHTLDVQRQRTYEPPNAIDPIPYFPQEVLPVLSNKNVYHQMDLDTLFFIFYYHQKSYQQYFAAKELKARSYRYHTKQQRWYQRLERPQSTTETEERGAYTFFDFEEKWDHDRTDDFLFEYKYLENELN</sequence>
<feature type="compositionally biased region" description="Polar residues" evidence="12">
    <location>
        <begin position="244"/>
        <end position="268"/>
    </location>
</feature>
<dbReference type="Gene3D" id="2.30.30.1020">
    <property type="entry name" value="CCR4-NOT complex subunit 2/3/5, C-terminal domain"/>
    <property type="match status" value="1"/>
</dbReference>
<feature type="region of interest" description="Disordered" evidence="12">
    <location>
        <begin position="237"/>
        <end position="291"/>
    </location>
</feature>
<feature type="compositionally biased region" description="Polar residues" evidence="12">
    <location>
        <begin position="459"/>
        <end position="468"/>
    </location>
</feature>
<evidence type="ECO:0000256" key="9">
    <source>
        <dbReference type="ARBA" id="ARBA00023242"/>
    </source>
</evidence>
<evidence type="ECO:0000256" key="1">
    <source>
        <dbReference type="ARBA" id="ARBA00004123"/>
    </source>
</evidence>
<keyword evidence="7 10" id="KW-0805">Transcription regulation</keyword>
<dbReference type="FunFam" id="2.30.30.1020:FF:000014">
    <property type="entry name" value="Not1_N-terminal_domain_-_CCR4-Not_complex_component/NOT2_/_NOT3_/_NOT5_family_-_putative"/>
    <property type="match status" value="1"/>
</dbReference>
<keyword evidence="4 10" id="KW-0963">Cytoplasm</keyword>
<keyword evidence="8 10" id="KW-0804">Transcription</keyword>
<evidence type="ECO:0000256" key="7">
    <source>
        <dbReference type="ARBA" id="ARBA00023015"/>
    </source>
</evidence>
<feature type="coiled-coil region" evidence="11">
    <location>
        <begin position="41"/>
        <end position="68"/>
    </location>
</feature>
<dbReference type="GO" id="GO:0006355">
    <property type="term" value="P:regulation of DNA-templated transcription"/>
    <property type="evidence" value="ECO:0007669"/>
    <property type="project" value="InterPro"/>
</dbReference>
<dbReference type="PIRSF" id="PIRSF005290">
    <property type="entry name" value="NOT_su_3_5"/>
    <property type="match status" value="1"/>
</dbReference>
<dbReference type="GO" id="GO:0005634">
    <property type="term" value="C:nucleus"/>
    <property type="evidence" value="ECO:0007669"/>
    <property type="project" value="UniProtKB-SubCell"/>
</dbReference>
<dbReference type="EMBL" id="LGTL01000010">
    <property type="protein sequence ID" value="KPA79693.1"/>
    <property type="molecule type" value="Genomic_DNA"/>
</dbReference>
<feature type="compositionally biased region" description="Basic and acidic residues" evidence="12">
    <location>
        <begin position="443"/>
        <end position="452"/>
    </location>
</feature>
<evidence type="ECO:0000256" key="12">
    <source>
        <dbReference type="SAM" id="MobiDB-lite"/>
    </source>
</evidence>
<evidence type="ECO:0000259" key="13">
    <source>
        <dbReference type="Pfam" id="PF04065"/>
    </source>
</evidence>
<comment type="caution">
    <text evidence="15">The sequence shown here is derived from an EMBL/GenBank/DDBJ whole genome shotgun (WGS) entry which is preliminary data.</text>
</comment>
<dbReference type="Proteomes" id="UP000037923">
    <property type="component" value="Unassembled WGS sequence"/>
</dbReference>
<keyword evidence="6" id="KW-0597">Phosphoprotein</keyword>
<feature type="compositionally biased region" description="Low complexity" evidence="12">
    <location>
        <begin position="474"/>
        <end position="488"/>
    </location>
</feature>
<dbReference type="InterPro" id="IPR012270">
    <property type="entry name" value="CCR4-NOT_su3/5"/>
</dbReference>
<evidence type="ECO:0000256" key="4">
    <source>
        <dbReference type="ARBA" id="ARBA00022490"/>
    </source>
</evidence>
<keyword evidence="11" id="KW-0175">Coiled coil</keyword>
<evidence type="ECO:0000256" key="3">
    <source>
        <dbReference type="ARBA" id="ARBA00007682"/>
    </source>
</evidence>
<proteinExistence type="inferred from homology"/>
<dbReference type="PANTHER" id="PTHR23326">
    <property type="entry name" value="CCR4 NOT-RELATED"/>
    <property type="match status" value="1"/>
</dbReference>
<protein>
    <submittedName>
        <fullName evidence="15">Uncharacterized protein</fullName>
    </submittedName>
</protein>
<evidence type="ECO:0000256" key="2">
    <source>
        <dbReference type="ARBA" id="ARBA00004496"/>
    </source>
</evidence>
<reference evidence="15 16" key="1">
    <citation type="submission" date="2015-07" db="EMBL/GenBank/DDBJ databases">
        <title>High-quality genome of monoxenous trypanosomatid Leptomonas pyrrhocoris.</title>
        <authorList>
            <person name="Flegontov P."/>
            <person name="Butenko A."/>
            <person name="Firsov S."/>
            <person name="Vlcek C."/>
            <person name="Logacheva M.D."/>
            <person name="Field M."/>
            <person name="Filatov D."/>
            <person name="Flegontova O."/>
            <person name="Gerasimov E."/>
            <person name="Jackson A.P."/>
            <person name="Kelly S."/>
            <person name="Opperdoes F."/>
            <person name="O'Reilly A."/>
            <person name="Votypka J."/>
            <person name="Yurchenko V."/>
            <person name="Lukes J."/>
        </authorList>
    </citation>
    <scope>NUCLEOTIDE SEQUENCE [LARGE SCALE GENOMIC DNA]</scope>
    <source>
        <strain evidence="15">H10</strain>
    </source>
</reference>
<dbReference type="OMA" id="YKPQTPY"/>
<evidence type="ECO:0000313" key="16">
    <source>
        <dbReference type="Proteomes" id="UP000037923"/>
    </source>
</evidence>
<dbReference type="GO" id="GO:0030015">
    <property type="term" value="C:CCR4-NOT core complex"/>
    <property type="evidence" value="ECO:0007669"/>
    <property type="project" value="UniProtKB-UniRule"/>
</dbReference>
<feature type="compositionally biased region" description="Acidic residues" evidence="12">
    <location>
        <begin position="349"/>
        <end position="377"/>
    </location>
</feature>
<dbReference type="OrthoDB" id="293823at2759"/>
<evidence type="ECO:0000256" key="5">
    <source>
        <dbReference type="ARBA" id="ARBA00022491"/>
    </source>
</evidence>
<evidence type="ECO:0000256" key="6">
    <source>
        <dbReference type="ARBA" id="ARBA00022553"/>
    </source>
</evidence>
<feature type="region of interest" description="Disordered" evidence="12">
    <location>
        <begin position="406"/>
        <end position="492"/>
    </location>
</feature>
<feature type="compositionally biased region" description="Low complexity" evidence="12">
    <location>
        <begin position="272"/>
        <end position="291"/>
    </location>
</feature>
<dbReference type="InterPro" id="IPR007282">
    <property type="entry name" value="NOT2/3/5_C"/>
</dbReference>
<dbReference type="InterPro" id="IPR007207">
    <property type="entry name" value="Not_N"/>
</dbReference>
<feature type="domain" description="NOT2/NOT3/NOT5 C-terminal" evidence="14">
    <location>
        <begin position="568"/>
        <end position="694"/>
    </location>
</feature>
<feature type="region of interest" description="Disordered" evidence="12">
    <location>
        <begin position="510"/>
        <end position="550"/>
    </location>
</feature>
<keyword evidence="9 10" id="KW-0539">Nucleus</keyword>
<feature type="region of interest" description="Disordered" evidence="12">
    <location>
        <begin position="326"/>
        <end position="392"/>
    </location>
</feature>
<dbReference type="AlphaFoldDB" id="A0A0M9G0E6"/>
<evidence type="ECO:0000259" key="14">
    <source>
        <dbReference type="Pfam" id="PF04153"/>
    </source>
</evidence>
<keyword evidence="5 10" id="KW-0678">Repressor</keyword>
<dbReference type="Pfam" id="PF04065">
    <property type="entry name" value="Not3"/>
    <property type="match status" value="1"/>
</dbReference>
<feature type="compositionally biased region" description="Low complexity" evidence="12">
    <location>
        <begin position="510"/>
        <end position="519"/>
    </location>
</feature>
<organism evidence="15 16">
    <name type="scientific">Leptomonas pyrrhocoris</name>
    <name type="common">Firebug parasite</name>
    <dbReference type="NCBI Taxonomy" id="157538"/>
    <lineage>
        <taxon>Eukaryota</taxon>
        <taxon>Discoba</taxon>
        <taxon>Euglenozoa</taxon>
        <taxon>Kinetoplastea</taxon>
        <taxon>Metakinetoplastina</taxon>
        <taxon>Trypanosomatida</taxon>
        <taxon>Trypanosomatidae</taxon>
        <taxon>Leishmaniinae</taxon>
        <taxon>Leptomonas</taxon>
    </lineage>
</organism>
<feature type="domain" description="CCR4-Not complex component Not N-terminal" evidence="13">
    <location>
        <begin position="5"/>
        <end position="222"/>
    </location>
</feature>
<comment type="similarity">
    <text evidence="3 10">Belongs to the CNOT2/3/5 family.</text>
</comment>
<evidence type="ECO:0000256" key="10">
    <source>
        <dbReference type="PIRNR" id="PIRNR005290"/>
    </source>
</evidence>
<name>A0A0M9G0E6_LEPPY</name>
<dbReference type="InterPro" id="IPR038635">
    <property type="entry name" value="CCR4-NOT_su2/3/5_C_sf"/>
</dbReference>
<gene>
    <name evidence="15" type="ORF">ABB37_05465</name>
</gene>
<keyword evidence="16" id="KW-1185">Reference proteome</keyword>
<evidence type="ECO:0000256" key="8">
    <source>
        <dbReference type="ARBA" id="ARBA00023163"/>
    </source>
</evidence>
<dbReference type="GO" id="GO:0000932">
    <property type="term" value="C:P-body"/>
    <property type="evidence" value="ECO:0007669"/>
    <property type="project" value="UniProtKB-UniRule"/>
</dbReference>
<dbReference type="InterPro" id="IPR040168">
    <property type="entry name" value="Not2/3/5"/>
</dbReference>
<comment type="subcellular location">
    <subcellularLocation>
        <location evidence="2 10">Cytoplasm</location>
    </subcellularLocation>
    <subcellularLocation>
        <location evidence="1 10">Nucleus</location>
    </subcellularLocation>
</comment>
<dbReference type="VEuPathDB" id="TriTrypDB:LpyrH10_10_2340"/>
<accession>A0A0M9G0E6</accession>
<evidence type="ECO:0000256" key="11">
    <source>
        <dbReference type="SAM" id="Coils"/>
    </source>
</evidence>